<protein>
    <recommendedName>
        <fullName evidence="5">Ribosome maturation factor RimM</fullName>
    </recommendedName>
</protein>
<dbReference type="InterPro" id="IPR011961">
    <property type="entry name" value="RimM"/>
</dbReference>
<dbReference type="SUPFAM" id="SSF50346">
    <property type="entry name" value="PRC-barrel domain"/>
    <property type="match status" value="1"/>
</dbReference>
<sequence length="173" mass="18268">MGRWVRIGRLSKAKGKKGDLEVRASEGLPFLFSEGQTVHFVPPRLEAPRQACVVRVAQAGPDRAVVSFDAVSTWEDALELEGCYCLAARADLPGEALAAAEGSLVGYAVVDEAAGRVGVIEGFVENPAHLLASVVPAGGGDALLVPWVDDFLMSVDDGARTVFVRLPRGLVDL</sequence>
<dbReference type="InterPro" id="IPR056792">
    <property type="entry name" value="PRC_RimM"/>
</dbReference>
<keyword evidence="1 5" id="KW-0963">Cytoplasm</keyword>
<dbReference type="Proteomes" id="UP000636394">
    <property type="component" value="Unassembled WGS sequence"/>
</dbReference>
<comment type="caution">
    <text evidence="7">The sequence shown here is derived from an EMBL/GenBank/DDBJ whole genome shotgun (WGS) entry which is preliminary data.</text>
</comment>
<name>A0ABX0IK32_9ACTN</name>
<keyword evidence="4 5" id="KW-0143">Chaperone</keyword>
<evidence type="ECO:0000313" key="7">
    <source>
        <dbReference type="EMBL" id="NHM13830.1"/>
    </source>
</evidence>
<dbReference type="SUPFAM" id="SSF50447">
    <property type="entry name" value="Translation proteins"/>
    <property type="match status" value="1"/>
</dbReference>
<evidence type="ECO:0000256" key="5">
    <source>
        <dbReference type="HAMAP-Rule" id="MF_00014"/>
    </source>
</evidence>
<evidence type="ECO:0000256" key="3">
    <source>
        <dbReference type="ARBA" id="ARBA00022552"/>
    </source>
</evidence>
<comment type="subunit">
    <text evidence="5">Binds ribosomal protein uS19.</text>
</comment>
<keyword evidence="2 5" id="KW-0690">Ribosome biogenesis</keyword>
<dbReference type="HAMAP" id="MF_00014">
    <property type="entry name" value="Ribosome_mat_RimM"/>
    <property type="match status" value="1"/>
</dbReference>
<dbReference type="InterPro" id="IPR036976">
    <property type="entry name" value="RimM_N_sf"/>
</dbReference>
<dbReference type="InterPro" id="IPR011033">
    <property type="entry name" value="PRC_barrel-like_sf"/>
</dbReference>
<organism evidence="7 8">
    <name type="scientific">Xiamenia xianingshaonis</name>
    <dbReference type="NCBI Taxonomy" id="2682776"/>
    <lineage>
        <taxon>Bacteria</taxon>
        <taxon>Bacillati</taxon>
        <taxon>Actinomycetota</taxon>
        <taxon>Coriobacteriia</taxon>
        <taxon>Eggerthellales</taxon>
        <taxon>Eggerthellaceae</taxon>
        <taxon>Xiamenia</taxon>
    </lineage>
</organism>
<evidence type="ECO:0000256" key="1">
    <source>
        <dbReference type="ARBA" id="ARBA00022490"/>
    </source>
</evidence>
<feature type="domain" description="Ribosome maturation factor RimM PRC barrel" evidence="6">
    <location>
        <begin position="104"/>
        <end position="170"/>
    </location>
</feature>
<dbReference type="Gene3D" id="2.40.30.60">
    <property type="entry name" value="RimM"/>
    <property type="match status" value="1"/>
</dbReference>
<keyword evidence="8" id="KW-1185">Reference proteome</keyword>
<dbReference type="PANTHER" id="PTHR33692:SF1">
    <property type="entry name" value="RIBOSOME MATURATION FACTOR RIMM"/>
    <property type="match status" value="1"/>
</dbReference>
<proteinExistence type="inferred from homology"/>
<accession>A0ABX0IK32</accession>
<dbReference type="InterPro" id="IPR009000">
    <property type="entry name" value="Transl_B-barrel_sf"/>
</dbReference>
<dbReference type="EMBL" id="WPCR01000003">
    <property type="protein sequence ID" value="NHM13830.1"/>
    <property type="molecule type" value="Genomic_DNA"/>
</dbReference>
<dbReference type="PANTHER" id="PTHR33692">
    <property type="entry name" value="RIBOSOME MATURATION FACTOR RIMM"/>
    <property type="match status" value="1"/>
</dbReference>
<dbReference type="Gene3D" id="2.30.30.240">
    <property type="entry name" value="PRC-barrel domain"/>
    <property type="match status" value="1"/>
</dbReference>
<comment type="function">
    <text evidence="5">An accessory protein needed during the final step in the assembly of 30S ribosomal subunit, possibly for assembly of the head region. Essential for efficient processing of 16S rRNA. May be needed both before and after RbfA during the maturation of 16S rRNA. It has affinity for free ribosomal 30S subunits but not for 70S ribosomes.</text>
</comment>
<comment type="subcellular location">
    <subcellularLocation>
        <location evidence="5">Cytoplasm</location>
    </subcellularLocation>
</comment>
<dbReference type="Pfam" id="PF24986">
    <property type="entry name" value="PRC_RimM"/>
    <property type="match status" value="1"/>
</dbReference>
<evidence type="ECO:0000259" key="6">
    <source>
        <dbReference type="Pfam" id="PF24986"/>
    </source>
</evidence>
<reference evidence="7 8" key="1">
    <citation type="submission" date="2019-11" db="EMBL/GenBank/DDBJ databases">
        <title>Eggerthellaceae novel genus isolated from the rectal contents of marmort.</title>
        <authorList>
            <person name="Zhang G."/>
        </authorList>
    </citation>
    <scope>NUCLEOTIDE SEQUENCE [LARGE SCALE GENOMIC DNA]</scope>
    <source>
        <strain evidence="8">zg-886</strain>
    </source>
</reference>
<evidence type="ECO:0000256" key="4">
    <source>
        <dbReference type="ARBA" id="ARBA00023186"/>
    </source>
</evidence>
<comment type="domain">
    <text evidence="5">The PRC barrel domain binds ribosomal protein uS19.</text>
</comment>
<comment type="similarity">
    <text evidence="5">Belongs to the RimM family.</text>
</comment>
<gene>
    <name evidence="5" type="primary">rimM</name>
    <name evidence="7" type="ORF">GMI68_03410</name>
</gene>
<evidence type="ECO:0000313" key="8">
    <source>
        <dbReference type="Proteomes" id="UP000636394"/>
    </source>
</evidence>
<evidence type="ECO:0000256" key="2">
    <source>
        <dbReference type="ARBA" id="ARBA00022517"/>
    </source>
</evidence>
<keyword evidence="3 5" id="KW-0698">rRNA processing</keyword>